<evidence type="ECO:0000313" key="4">
    <source>
        <dbReference type="Proteomes" id="UP000827092"/>
    </source>
</evidence>
<dbReference type="SUPFAM" id="SSF49562">
    <property type="entry name" value="C2 domain (Calcium/lipid-binding domain, CaLB)"/>
    <property type="match status" value="1"/>
</dbReference>
<dbReference type="PROSITE" id="PS50004">
    <property type="entry name" value="C2"/>
    <property type="match status" value="1"/>
</dbReference>
<keyword evidence="1" id="KW-0472">Membrane</keyword>
<feature type="non-terminal residue" evidence="3">
    <location>
        <position position="289"/>
    </location>
</feature>
<dbReference type="Proteomes" id="UP000827092">
    <property type="component" value="Unassembled WGS sequence"/>
</dbReference>
<evidence type="ECO:0000259" key="2">
    <source>
        <dbReference type="PROSITE" id="PS50004"/>
    </source>
</evidence>
<dbReference type="AlphaFoldDB" id="A0AAV6U8G5"/>
<evidence type="ECO:0000313" key="3">
    <source>
        <dbReference type="EMBL" id="KAG8180246.1"/>
    </source>
</evidence>
<evidence type="ECO:0000256" key="1">
    <source>
        <dbReference type="SAM" id="Phobius"/>
    </source>
</evidence>
<dbReference type="SMART" id="SM00239">
    <property type="entry name" value="C2"/>
    <property type="match status" value="1"/>
</dbReference>
<dbReference type="Pfam" id="PF00168">
    <property type="entry name" value="C2"/>
    <property type="match status" value="1"/>
</dbReference>
<dbReference type="CDD" id="cd00030">
    <property type="entry name" value="C2"/>
    <property type="match status" value="1"/>
</dbReference>
<protein>
    <recommendedName>
        <fullName evidence="2">C2 domain-containing protein</fullName>
    </recommendedName>
</protein>
<accession>A0AAV6U8G5</accession>
<keyword evidence="4" id="KW-1185">Reference proteome</keyword>
<gene>
    <name evidence="3" type="ORF">JTE90_011163</name>
</gene>
<keyword evidence="1" id="KW-1133">Transmembrane helix</keyword>
<comment type="caution">
    <text evidence="3">The sequence shown here is derived from an EMBL/GenBank/DDBJ whole genome shotgun (WGS) entry which is preliminary data.</text>
</comment>
<name>A0AAV6U8G5_9ARAC</name>
<dbReference type="EMBL" id="JAFNEN010000572">
    <property type="protein sequence ID" value="KAG8180246.1"/>
    <property type="molecule type" value="Genomic_DNA"/>
</dbReference>
<proteinExistence type="predicted"/>
<dbReference type="InterPro" id="IPR000008">
    <property type="entry name" value="C2_dom"/>
</dbReference>
<reference evidence="3 4" key="1">
    <citation type="journal article" date="2022" name="Nat. Ecol. Evol.">
        <title>A masculinizing supergene underlies an exaggerated male reproductive morph in a spider.</title>
        <authorList>
            <person name="Hendrickx F."/>
            <person name="De Corte Z."/>
            <person name="Sonet G."/>
            <person name="Van Belleghem S.M."/>
            <person name="Kostlbacher S."/>
            <person name="Vangestel C."/>
        </authorList>
    </citation>
    <scope>NUCLEOTIDE SEQUENCE [LARGE SCALE GENOMIC DNA]</scope>
    <source>
        <strain evidence="3">W744_W776</strain>
    </source>
</reference>
<keyword evidence="1" id="KW-0812">Transmembrane</keyword>
<feature type="transmembrane region" description="Helical" evidence="1">
    <location>
        <begin position="12"/>
        <end position="39"/>
    </location>
</feature>
<sequence length="289" mass="33552">MKMVDLTYGEKAALIISCCGLLFIVAMLTICFVCPSCWIHRRLKKRERLLAENNPHWYIQNNFELSFLDPEAPPPYEETRRTSVTELANGSDYIRRLVSLPSTQTASYSDCRSFAGILLPSLTDVNIPYHPEEAEKNKGLVSIAMQFKRIQTHGKLYTQLRVDLREAYDLHMRLRGGKPNPYFIVALYDTRTFKKSKRNKVDVLPLFEFVSAVVRKTQHPVYNETFFFPMENRHLKKCVLKIEAWDQDKLTNDTCLGTVKYYLRDVEKLLLEDIANGLDVTLKLEEAKF</sequence>
<dbReference type="Gene3D" id="2.60.40.150">
    <property type="entry name" value="C2 domain"/>
    <property type="match status" value="1"/>
</dbReference>
<dbReference type="InterPro" id="IPR035892">
    <property type="entry name" value="C2_domain_sf"/>
</dbReference>
<organism evidence="3 4">
    <name type="scientific">Oedothorax gibbosus</name>
    <dbReference type="NCBI Taxonomy" id="931172"/>
    <lineage>
        <taxon>Eukaryota</taxon>
        <taxon>Metazoa</taxon>
        <taxon>Ecdysozoa</taxon>
        <taxon>Arthropoda</taxon>
        <taxon>Chelicerata</taxon>
        <taxon>Arachnida</taxon>
        <taxon>Araneae</taxon>
        <taxon>Araneomorphae</taxon>
        <taxon>Entelegynae</taxon>
        <taxon>Araneoidea</taxon>
        <taxon>Linyphiidae</taxon>
        <taxon>Erigoninae</taxon>
        <taxon>Oedothorax</taxon>
    </lineage>
</organism>
<feature type="domain" description="C2" evidence="2">
    <location>
        <begin position="137"/>
        <end position="282"/>
    </location>
</feature>